<proteinExistence type="predicted"/>
<dbReference type="EMBL" id="CP163432">
    <property type="protein sequence ID" value="XDQ16594.1"/>
    <property type="molecule type" value="Genomic_DNA"/>
</dbReference>
<dbReference type="AlphaFoldDB" id="A0AB39NHJ8"/>
<sequence>MRATQDLSRFDLDFLLQVLLVAIREPSSHRLDRLASHIQHQPAQIAVALLRLADWSFFSGMTALMRRLRRWALLAWEE</sequence>
<organism evidence="1">
    <name type="scientific">Streptomyces sp. R11</name>
    <dbReference type="NCBI Taxonomy" id="3238625"/>
    <lineage>
        <taxon>Bacteria</taxon>
        <taxon>Bacillati</taxon>
        <taxon>Actinomycetota</taxon>
        <taxon>Actinomycetes</taxon>
        <taxon>Kitasatosporales</taxon>
        <taxon>Streptomycetaceae</taxon>
        <taxon>Streptomyces</taxon>
    </lineage>
</organism>
<evidence type="ECO:0000313" key="1">
    <source>
        <dbReference type="EMBL" id="XDQ16594.1"/>
    </source>
</evidence>
<dbReference type="RefSeq" id="WP_369276489.1">
    <property type="nucleotide sequence ID" value="NZ_CP163432.1"/>
</dbReference>
<name>A0AB39NHJ8_9ACTN</name>
<accession>A0AB39NHJ8</accession>
<reference evidence="1" key="1">
    <citation type="submission" date="2024-07" db="EMBL/GenBank/DDBJ databases">
        <authorList>
            <person name="Yu S.T."/>
        </authorList>
    </citation>
    <scope>NUCLEOTIDE SEQUENCE</scope>
    <source>
        <strain evidence="1">R11</strain>
    </source>
</reference>
<protein>
    <submittedName>
        <fullName evidence="1">Uncharacterized protein</fullName>
    </submittedName>
</protein>
<gene>
    <name evidence="1" type="ORF">AB5J55_12145</name>
</gene>